<keyword evidence="1" id="KW-0472">Membrane</keyword>
<dbReference type="PANTHER" id="PTHR34220">
    <property type="entry name" value="SENSOR HISTIDINE KINASE YPDA"/>
    <property type="match status" value="1"/>
</dbReference>
<dbReference type="Proteomes" id="UP000189670">
    <property type="component" value="Unassembled WGS sequence"/>
</dbReference>
<evidence type="ECO:0000256" key="1">
    <source>
        <dbReference type="SAM" id="Phobius"/>
    </source>
</evidence>
<feature type="transmembrane region" description="Helical" evidence="1">
    <location>
        <begin position="122"/>
        <end position="141"/>
    </location>
</feature>
<evidence type="ECO:0000313" key="4">
    <source>
        <dbReference type="Proteomes" id="UP000189670"/>
    </source>
</evidence>
<organism evidence="3 4">
    <name type="scientific">Candidatus Magnetoglobus multicellularis str. Araruama</name>
    <dbReference type="NCBI Taxonomy" id="890399"/>
    <lineage>
        <taxon>Bacteria</taxon>
        <taxon>Pseudomonadati</taxon>
        <taxon>Thermodesulfobacteriota</taxon>
        <taxon>Desulfobacteria</taxon>
        <taxon>Desulfobacterales</taxon>
        <taxon>Desulfobacteraceae</taxon>
        <taxon>Candidatus Magnetoglobus</taxon>
    </lineage>
</organism>
<protein>
    <submittedName>
        <fullName evidence="3">Signal transduction histidine kinase, LytS</fullName>
    </submittedName>
</protein>
<dbReference type="GO" id="GO:0000155">
    <property type="term" value="F:phosphorelay sensor kinase activity"/>
    <property type="evidence" value="ECO:0007669"/>
    <property type="project" value="InterPro"/>
</dbReference>
<evidence type="ECO:0000259" key="2">
    <source>
        <dbReference type="Pfam" id="PF06580"/>
    </source>
</evidence>
<evidence type="ECO:0000313" key="3">
    <source>
        <dbReference type="EMBL" id="ETR69806.1"/>
    </source>
</evidence>
<gene>
    <name evidence="3" type="ORF">OMM_09278</name>
</gene>
<accession>A0A1V1P4X6</accession>
<reference evidence="4" key="1">
    <citation type="submission" date="2012-11" db="EMBL/GenBank/DDBJ databases">
        <authorList>
            <person name="Lucero-Rivera Y.E."/>
            <person name="Tovar-Ramirez D."/>
        </authorList>
    </citation>
    <scope>NUCLEOTIDE SEQUENCE [LARGE SCALE GENOMIC DNA]</scope>
    <source>
        <strain evidence="4">Araruama</strain>
    </source>
</reference>
<dbReference type="PANTHER" id="PTHR34220:SF7">
    <property type="entry name" value="SENSOR HISTIDINE KINASE YPDA"/>
    <property type="match status" value="1"/>
</dbReference>
<dbReference type="InterPro" id="IPR010559">
    <property type="entry name" value="Sig_transdc_His_kin_internal"/>
</dbReference>
<dbReference type="Pfam" id="PF06580">
    <property type="entry name" value="His_kinase"/>
    <property type="match status" value="1"/>
</dbReference>
<proteinExistence type="predicted"/>
<feature type="transmembrane region" description="Helical" evidence="1">
    <location>
        <begin position="92"/>
        <end position="116"/>
    </location>
</feature>
<dbReference type="GO" id="GO:0016020">
    <property type="term" value="C:membrane"/>
    <property type="evidence" value="ECO:0007669"/>
    <property type="project" value="InterPro"/>
</dbReference>
<comment type="caution">
    <text evidence="3">The sequence shown here is derived from an EMBL/GenBank/DDBJ whole genome shotgun (WGS) entry which is preliminary data.</text>
</comment>
<dbReference type="InterPro" id="IPR050640">
    <property type="entry name" value="Bact_2-comp_sensor_kinase"/>
</dbReference>
<keyword evidence="3" id="KW-0418">Kinase</keyword>
<dbReference type="AlphaFoldDB" id="A0A1V1P4X6"/>
<keyword evidence="3" id="KW-0808">Transferase</keyword>
<feature type="domain" description="Signal transduction histidine kinase internal region" evidence="2">
    <location>
        <begin position="168"/>
        <end position="246"/>
    </location>
</feature>
<keyword evidence="1" id="KW-0812">Transmembrane</keyword>
<dbReference type="EMBL" id="ATBP01000554">
    <property type="protein sequence ID" value="ETR69806.1"/>
    <property type="molecule type" value="Genomic_DNA"/>
</dbReference>
<sequence>MYVYLGDNESLYNFNLEILINAHKKNNNHNTIENILPFVLACLLPGLYFLNNNLYFKQYSLFELIPSWFSSSIFLLILWYTNKWLSEKNVSFYYLITTFLNIGLASVFLVIIVYIIPKNINFSPWIFLFRMIFVSVVFIAIQQSLKSGKAVEKLKSENLSLKTQKYKAELDQLRKQVNPHFLFNSLNILRTMIRNDNPNSDRFLLNLSFLYRQILQTRNQDYVSLEKEITFLDAYIYLMKMRHEDALQIKSDINPKSYLYSIPIFALQVLVENCIKHNIVSIRKPLGIHIYQTNEVTVTVSNTYQPKQQSIHSNGFGLKNLLERYQLMGIDKGLKIEKTISHYIVTLKLL</sequence>
<name>A0A1V1P4X6_9BACT</name>
<feature type="transmembrane region" description="Helical" evidence="1">
    <location>
        <begin position="61"/>
        <end position="80"/>
    </location>
</feature>
<feature type="transmembrane region" description="Helical" evidence="1">
    <location>
        <begin position="31"/>
        <end position="49"/>
    </location>
</feature>
<keyword evidence="1" id="KW-1133">Transmembrane helix</keyword>